<gene>
    <name evidence="10" type="ORF">GSTENG00007492001</name>
</gene>
<evidence type="ECO:0000256" key="8">
    <source>
        <dbReference type="ARBA" id="ARBA00041609"/>
    </source>
</evidence>
<proteinExistence type="inferred from homology"/>
<feature type="compositionally biased region" description="Basic and acidic residues" evidence="9">
    <location>
        <begin position="165"/>
        <end position="174"/>
    </location>
</feature>
<dbReference type="InterPro" id="IPR011990">
    <property type="entry name" value="TPR-like_helical_dom_sf"/>
</dbReference>
<comment type="subcellular location">
    <subcellularLocation>
        <location evidence="1">Membrane</location>
        <topology evidence="1">Single-pass membrane protein</topology>
    </subcellularLocation>
</comment>
<dbReference type="GO" id="GO:0005876">
    <property type="term" value="C:spindle microtubule"/>
    <property type="evidence" value="ECO:0007669"/>
    <property type="project" value="TreeGrafter"/>
</dbReference>
<dbReference type="KEGG" id="tng:GSTEN00007492G001"/>
<evidence type="ECO:0000256" key="1">
    <source>
        <dbReference type="ARBA" id="ARBA00004167"/>
    </source>
</evidence>
<reference evidence="10" key="2">
    <citation type="submission" date="2004-02" db="EMBL/GenBank/DDBJ databases">
        <authorList>
            <consortium name="Genoscope"/>
            <consortium name="Whitehead Institute Centre for Genome Research"/>
        </authorList>
    </citation>
    <scope>NUCLEOTIDE SEQUENCE</scope>
</reference>
<dbReference type="GO" id="GO:0005739">
    <property type="term" value="C:mitochondrion"/>
    <property type="evidence" value="ECO:0007669"/>
    <property type="project" value="TreeGrafter"/>
</dbReference>
<accession>Q4T448</accession>
<dbReference type="PANTHER" id="PTHR16056">
    <property type="entry name" value="REGULATOR OF MICROTUBULE DYNAMICS PROTEIN"/>
    <property type="match status" value="1"/>
</dbReference>
<sequence>MSQTDSRMLLLGALAGVAGVSLAVVCYRGFRTTRRRSSWPGFHISPINEQGPSLMLVDGPGVQTGQAEVLERLDALLWCMSELKEEMNLLKNALPALQDHVGVERRGQGEAQRGSPLHRIMPTRRKRASGALSGARGGGRSSEEAESEGGYITALTDSEEEEPSDSEHHDQERSEDKLCALLERVDRLHQGTDSDKRQSLDVLLEHREEARTPSPGGACLLFGQNSSFLWRLMRAYSDVHDISSTLEEKKTYAERGKLVGEEAVRLNPTCAESHQWFAIMCGIMTDYDSVQNKIKNGYIFKVNNPAPWLPSDPSLGGRSGSRCLIASASCISASVEQHVASYLLSAVRNRTTGEIERDRVRQTLDTGGGGGQAGLVTGSRQLRQAAVWWVTCISALQDHLDKAIELKPQDPLSYYMLGRWCYAVSQLSWIERKVAATLFGEPPTATVEDALRSFLKVRRKRGRVQSGEPQKLKRSLLLFAGGGDPAGIFHN</sequence>
<reference evidence="10" key="1">
    <citation type="journal article" date="2004" name="Nature">
        <title>Genome duplication in the teleost fish Tetraodon nigroviridis reveals the early vertebrate proto-karyotype.</title>
        <authorList>
            <person name="Jaillon O."/>
            <person name="Aury J.-M."/>
            <person name="Brunet F."/>
            <person name="Petit J.-L."/>
            <person name="Stange-Thomann N."/>
            <person name="Mauceli E."/>
            <person name="Bouneau L."/>
            <person name="Fischer C."/>
            <person name="Ozouf-Costaz C."/>
            <person name="Bernot A."/>
            <person name="Nicaud S."/>
            <person name="Jaffe D."/>
            <person name="Fisher S."/>
            <person name="Lutfalla G."/>
            <person name="Dossat C."/>
            <person name="Segurens B."/>
            <person name="Dasilva C."/>
            <person name="Salanoubat M."/>
            <person name="Levy M."/>
            <person name="Boudet N."/>
            <person name="Castellano S."/>
            <person name="Anthouard V."/>
            <person name="Jubin C."/>
            <person name="Castelli V."/>
            <person name="Katinka M."/>
            <person name="Vacherie B."/>
            <person name="Biemont C."/>
            <person name="Skalli Z."/>
            <person name="Cattolico L."/>
            <person name="Poulain J."/>
            <person name="De Berardinis V."/>
            <person name="Cruaud C."/>
            <person name="Duprat S."/>
            <person name="Brottier P."/>
            <person name="Coutanceau J.-P."/>
            <person name="Gouzy J."/>
            <person name="Parra G."/>
            <person name="Lardier G."/>
            <person name="Chapple C."/>
            <person name="McKernan K.J."/>
            <person name="McEwan P."/>
            <person name="Bosak S."/>
            <person name="Kellis M."/>
            <person name="Volff J.-N."/>
            <person name="Guigo R."/>
            <person name="Zody M.C."/>
            <person name="Mesirov J."/>
            <person name="Lindblad-Toh K."/>
            <person name="Birren B."/>
            <person name="Nusbaum C."/>
            <person name="Kahn D."/>
            <person name="Robinson-Rechavi M."/>
            <person name="Laudet V."/>
            <person name="Schachter V."/>
            <person name="Quetier F."/>
            <person name="Saurin W."/>
            <person name="Scarpelli C."/>
            <person name="Wincker P."/>
            <person name="Lander E.S."/>
            <person name="Weissenbach J."/>
            <person name="Roest Crollius H."/>
        </authorList>
    </citation>
    <scope>NUCLEOTIDE SEQUENCE [LARGE SCALE GENOMIC DNA]</scope>
</reference>
<evidence type="ECO:0000256" key="7">
    <source>
        <dbReference type="ARBA" id="ARBA00039964"/>
    </source>
</evidence>
<comment type="caution">
    <text evidence="10">The sequence shown here is derived from an EMBL/GenBank/DDBJ whole genome shotgun (WGS) entry which is preliminary data.</text>
</comment>
<keyword evidence="2" id="KW-0812">Transmembrane</keyword>
<dbReference type="AlphaFoldDB" id="Q4T448"/>
<dbReference type="OrthoDB" id="512473at2759"/>
<keyword evidence="4" id="KW-0175">Coiled coil</keyword>
<dbReference type="SUPFAM" id="SSF48452">
    <property type="entry name" value="TPR-like"/>
    <property type="match status" value="1"/>
</dbReference>
<dbReference type="GO" id="GO:0097431">
    <property type="term" value="C:mitotic spindle pole"/>
    <property type="evidence" value="ECO:0007669"/>
    <property type="project" value="TreeGrafter"/>
</dbReference>
<feature type="region of interest" description="Disordered" evidence="9">
    <location>
        <begin position="104"/>
        <end position="174"/>
    </location>
</feature>
<dbReference type="InterPro" id="IPR049039">
    <property type="entry name" value="RMD1-3_a_helical_rpt"/>
</dbReference>
<dbReference type="EMBL" id="CAAE01009823">
    <property type="protein sequence ID" value="CAF92334.1"/>
    <property type="molecule type" value="Genomic_DNA"/>
</dbReference>
<protein>
    <recommendedName>
        <fullName evidence="7">Regulator of microtubule dynamics protein 2</fullName>
    </recommendedName>
    <alternativeName>
        <fullName evidence="8">Protein FAM82A1</fullName>
    </alternativeName>
</protein>
<dbReference type="Pfam" id="PF21033">
    <property type="entry name" value="RMD1-3"/>
    <property type="match status" value="2"/>
</dbReference>
<name>Q4T448_TETNG</name>
<comment type="similarity">
    <text evidence="6">Belongs to the RMDN family.</text>
</comment>
<keyword evidence="5" id="KW-0472">Membrane</keyword>
<evidence type="ECO:0000256" key="3">
    <source>
        <dbReference type="ARBA" id="ARBA00022989"/>
    </source>
</evidence>
<dbReference type="PANTHER" id="PTHR16056:SF15">
    <property type="entry name" value="REGULATOR OF MICROTUBULE DYNAMICS PROTEIN 2"/>
    <property type="match status" value="1"/>
</dbReference>
<evidence type="ECO:0000256" key="6">
    <source>
        <dbReference type="ARBA" id="ARBA00038360"/>
    </source>
</evidence>
<evidence type="ECO:0000256" key="9">
    <source>
        <dbReference type="SAM" id="MobiDB-lite"/>
    </source>
</evidence>
<evidence type="ECO:0000313" key="10">
    <source>
        <dbReference type="EMBL" id="CAF92334.1"/>
    </source>
</evidence>
<evidence type="ECO:0000256" key="2">
    <source>
        <dbReference type="ARBA" id="ARBA00022692"/>
    </source>
</evidence>
<evidence type="ECO:0000256" key="5">
    <source>
        <dbReference type="ARBA" id="ARBA00023136"/>
    </source>
</evidence>
<evidence type="ECO:0000256" key="4">
    <source>
        <dbReference type="ARBA" id="ARBA00023054"/>
    </source>
</evidence>
<organism evidence="10">
    <name type="scientific">Tetraodon nigroviridis</name>
    <name type="common">Spotted green pufferfish</name>
    <name type="synonym">Chelonodon nigroviridis</name>
    <dbReference type="NCBI Taxonomy" id="99883"/>
    <lineage>
        <taxon>Eukaryota</taxon>
        <taxon>Metazoa</taxon>
        <taxon>Chordata</taxon>
        <taxon>Craniata</taxon>
        <taxon>Vertebrata</taxon>
        <taxon>Euteleostomi</taxon>
        <taxon>Actinopterygii</taxon>
        <taxon>Neopterygii</taxon>
        <taxon>Teleostei</taxon>
        <taxon>Neoteleostei</taxon>
        <taxon>Acanthomorphata</taxon>
        <taxon>Eupercaria</taxon>
        <taxon>Tetraodontiformes</taxon>
        <taxon>Tetradontoidea</taxon>
        <taxon>Tetraodontidae</taxon>
        <taxon>Tetraodon</taxon>
    </lineage>
</organism>
<dbReference type="GO" id="GO:0008017">
    <property type="term" value="F:microtubule binding"/>
    <property type="evidence" value="ECO:0007669"/>
    <property type="project" value="TreeGrafter"/>
</dbReference>
<keyword evidence="3" id="KW-1133">Transmembrane helix</keyword>
<dbReference type="GO" id="GO:0016020">
    <property type="term" value="C:membrane"/>
    <property type="evidence" value="ECO:0007669"/>
    <property type="project" value="UniProtKB-SubCell"/>
</dbReference>